<feature type="domain" description="Histone chaperone RTT106/FACT complex subunit SPT16-like middle" evidence="14">
    <location>
        <begin position="819"/>
        <end position="909"/>
    </location>
</feature>
<evidence type="ECO:0000259" key="13">
    <source>
        <dbReference type="SMART" id="SM01286"/>
    </source>
</evidence>
<dbReference type="InterPro" id="IPR013719">
    <property type="entry name" value="RTT106/SPT16-like_middle_dom"/>
</dbReference>
<dbReference type="Gene3D" id="2.30.29.30">
    <property type="entry name" value="Pleckstrin-homology domain (PH domain)/Phosphotyrosine-binding domain (PTB)"/>
    <property type="match status" value="1"/>
</dbReference>
<feature type="region of interest" description="Disordered" evidence="11">
    <location>
        <begin position="940"/>
        <end position="1029"/>
    </location>
</feature>
<dbReference type="Pfam" id="PF24824">
    <property type="entry name" value="PH_SPT16"/>
    <property type="match status" value="1"/>
</dbReference>
<feature type="compositionally biased region" description="Acidic residues" evidence="11">
    <location>
        <begin position="944"/>
        <end position="1000"/>
    </location>
</feature>
<keyword evidence="3 10" id="KW-0235">DNA replication</keyword>
<dbReference type="InterPro" id="IPR048969">
    <property type="entry name" value="FACT_SPT16_C"/>
</dbReference>
<keyword evidence="8 10" id="KW-0234">DNA repair</keyword>
<evidence type="ECO:0000256" key="10">
    <source>
        <dbReference type="RuleBase" id="RU367052"/>
    </source>
</evidence>
<dbReference type="GO" id="GO:0006281">
    <property type="term" value="P:DNA repair"/>
    <property type="evidence" value="ECO:0007669"/>
    <property type="project" value="UniProtKB-UniRule"/>
</dbReference>
<dbReference type="FunFam" id="2.30.29.30:FF:000017">
    <property type="entry name" value="FACT complex subunit SPT16"/>
    <property type="match status" value="1"/>
</dbReference>
<reference evidence="15 16" key="1">
    <citation type="submission" date="2016-07" db="EMBL/GenBank/DDBJ databases">
        <title>Pervasive Adenine N6-methylation of Active Genes in Fungi.</title>
        <authorList>
            <consortium name="DOE Joint Genome Institute"/>
            <person name="Mondo S.J."/>
            <person name="Dannebaum R.O."/>
            <person name="Kuo R.C."/>
            <person name="Labutti K."/>
            <person name="Haridas S."/>
            <person name="Kuo A."/>
            <person name="Salamov A."/>
            <person name="Ahrendt S.R."/>
            <person name="Lipzen A."/>
            <person name="Sullivan W."/>
            <person name="Andreopoulos W.B."/>
            <person name="Clum A."/>
            <person name="Lindquist E."/>
            <person name="Daum C."/>
            <person name="Ramamoorthy G.K."/>
            <person name="Gryganskyi A."/>
            <person name="Culley D."/>
            <person name="Magnuson J.K."/>
            <person name="James T.Y."/>
            <person name="O'Malley M.A."/>
            <person name="Stajich J.E."/>
            <person name="Spatafora J.W."/>
            <person name="Visel A."/>
            <person name="Grigoriev I.V."/>
        </authorList>
    </citation>
    <scope>NUCLEOTIDE SEQUENCE [LARGE SCALE GENOMIC DNA]</scope>
    <source>
        <strain evidence="15 16">ATCC 12442</strain>
    </source>
</reference>
<dbReference type="SMART" id="SM01285">
    <property type="entry name" value="FACT-Spt16_Nlob"/>
    <property type="match status" value="1"/>
</dbReference>
<dbReference type="OrthoDB" id="10251642at2759"/>
<dbReference type="Proteomes" id="UP000193922">
    <property type="component" value="Unassembled WGS sequence"/>
</dbReference>
<dbReference type="InterPro" id="IPR029148">
    <property type="entry name" value="FACT-SPT16_Nlobe"/>
</dbReference>
<dbReference type="Pfam" id="PF21091">
    <property type="entry name" value="SPT16_C"/>
    <property type="match status" value="1"/>
</dbReference>
<dbReference type="PANTHER" id="PTHR13980:SF15">
    <property type="entry name" value="FACT COMPLEX SUBUNIT SPT16"/>
    <property type="match status" value="1"/>
</dbReference>
<keyword evidence="4 10" id="KW-0227">DNA damage</keyword>
<comment type="function">
    <text evidence="10">Component of the FACT complex, a general chromatin factor that acts to reorganize nucleosomes. The FACT complex is involved in multiple processes that require DNA as a template such as mRNA elongation, DNA replication and DNA repair. During transcription elongation the FACT complex acts as a histone chaperone that both destabilizes and restores nucleosomal structure. It facilitates the passage of RNA polymerase II and transcription by promoting the dissociation of one histone H2A-H2B dimer from the nucleosome, then subsequently promotes the reestablishment of the nucleosome following the passage of RNA polymerase II.</text>
</comment>
<protein>
    <recommendedName>
        <fullName evidence="10">FACT complex subunit</fullName>
    </recommendedName>
</protein>
<dbReference type="PANTHER" id="PTHR13980">
    <property type="entry name" value="CDC68 RELATED"/>
    <property type="match status" value="1"/>
</dbReference>
<dbReference type="GO" id="GO:0035101">
    <property type="term" value="C:FACT complex"/>
    <property type="evidence" value="ECO:0007669"/>
    <property type="project" value="UniProtKB-UniRule"/>
</dbReference>
<feature type="region of interest" description="Disordered" evidence="11">
    <location>
        <begin position="444"/>
        <end position="494"/>
    </location>
</feature>
<evidence type="ECO:0000256" key="6">
    <source>
        <dbReference type="ARBA" id="ARBA00023054"/>
    </source>
</evidence>
<gene>
    <name evidence="15" type="ORF">DL89DRAFT_266378</name>
</gene>
<dbReference type="GeneID" id="63803716"/>
<sequence>MSEVELDTKAFHRRAKRLLDSWKNNGLAGSKGSDVDTVLLLQGRSDETNSYTKTIATQMWLLGYEFPNTLMLFTKSKLYIIASPKKAKILQPLQGVPDGVPIEILIHGKDAAKNQTVFDQTIATIQEAGPNVGVVAKDTSSGKLVDEWNTAFEPSKGSMTMVDVSHGLSRVLALKEDGELQYEKTAASICSTVMQDFFIEDMANTFDQEKKVSNMKMSERITGVLTNDKLSKRLFSKVKMLDMVEWSTDPVVQSGGRYDLSPSGASDTAQLHAGTVVCTLSMRYFMYSASISRTFLVDPTPEQERNYGLLLTLQKQMLDWVKPGVKMGAIYSQAVAYVREHRPDLADNFVKNCGFVTGIEMCDGTNIISATCDEVVQVNMVLTLRVGLENMTNPKAKDSQSRTYSYQLVDTVVVKESGAEFLTVCSKEPNDVLFFFNDEESTPAAKSEAKREKSSASSSASRRAPVTRTSAILPSKFRSEEKEEESSMRKRREHQKELIAKLLVDGRRRFAGDEGDDGEEKQVIKKFESYKRETALPREAQSCRIIVDERADTIVLPIYGMAVPFHISALKNISKNDEGEYVYLRLNMVSPGQGVGKKENLPTDDPTATFVRSLTFRSTDAVRMAEIFHSIQSLKRDQIKRETEKAQMADIIQQDRLVPITGRRPIRLPDVFMRPVVDGKRFPSALEIHNNGLRYLSTGRHNNATIDILFNNVRHLFFQPCDNELLVLIHVHLKNPIMLGKKKMQDIQFYREASDASFDETGNRRRRFRYGDEDEIEAEQEERRRRRQLNKEFKEFASKIAEASNHEVEVDTPFREVGFNGVPARANVFLQPTVECLVHLSDTPFFIITVADVEIVHLERVQFGLKNFDMVFVFKDFKRAPVHVNTVPMKQLDNVKEWLDSVNLAYTEGPVNLNWAQIMKTVNKDPAGFFEDGGWGFLAHDSDAEGESSEEEESEFTVSEDEFDESESESSEEESDFGTESDASDSDVDEDEESGEDWDELEKKAKAYDDKRGVPGDSDNERPQKRARR</sequence>
<keyword evidence="7 10" id="KW-0804">Transcription</keyword>
<comment type="subcellular location">
    <subcellularLocation>
        <location evidence="10">Nucleus</location>
    </subcellularLocation>
    <subcellularLocation>
        <location evidence="10">Chromosome</location>
    </subcellularLocation>
</comment>
<dbReference type="GO" id="GO:0010468">
    <property type="term" value="P:regulation of gene expression"/>
    <property type="evidence" value="ECO:0007669"/>
    <property type="project" value="UniProtKB-ARBA"/>
</dbReference>
<feature type="domain" description="FACT complex subunit SPT16 N-terminal lobe" evidence="12">
    <location>
        <begin position="6"/>
        <end position="168"/>
    </location>
</feature>
<dbReference type="Pfam" id="PF14826">
    <property type="entry name" value="FACT-Spt16_Nlob"/>
    <property type="match status" value="1"/>
</dbReference>
<dbReference type="STRING" id="61395.A0A1Y1WCW9"/>
<evidence type="ECO:0000256" key="4">
    <source>
        <dbReference type="ARBA" id="ARBA00022763"/>
    </source>
</evidence>
<keyword evidence="16" id="KW-1185">Reference proteome</keyword>
<dbReference type="InterPro" id="IPR040258">
    <property type="entry name" value="Spt16"/>
</dbReference>
<dbReference type="Gene3D" id="3.40.350.10">
    <property type="entry name" value="Creatinase/prolidase N-terminal domain"/>
    <property type="match status" value="1"/>
</dbReference>
<dbReference type="Gene3D" id="2.30.29.210">
    <property type="entry name" value="FACT complex subunit Spt16p/Cdc68p"/>
    <property type="match status" value="1"/>
</dbReference>
<dbReference type="InterPro" id="IPR029149">
    <property type="entry name" value="Creatin/AminoP/Spt16_N"/>
</dbReference>
<accession>A0A1Y1WCW9</accession>
<keyword evidence="9 10" id="KW-0539">Nucleus</keyword>
<dbReference type="Pfam" id="PF08512">
    <property type="entry name" value="Rttp106-like_middle"/>
    <property type="match status" value="1"/>
</dbReference>
<dbReference type="SUPFAM" id="SSF55920">
    <property type="entry name" value="Creatinase/aminopeptidase"/>
    <property type="match status" value="1"/>
</dbReference>
<dbReference type="Pfam" id="PF08644">
    <property type="entry name" value="SPT16"/>
    <property type="match status" value="1"/>
</dbReference>
<keyword evidence="2 10" id="KW-0158">Chromosome</keyword>
<evidence type="ECO:0000256" key="5">
    <source>
        <dbReference type="ARBA" id="ARBA00023015"/>
    </source>
</evidence>
<dbReference type="InterPro" id="IPR036005">
    <property type="entry name" value="Creatinase/aminopeptidase-like"/>
</dbReference>
<evidence type="ECO:0000313" key="16">
    <source>
        <dbReference type="Proteomes" id="UP000193922"/>
    </source>
</evidence>
<dbReference type="AlphaFoldDB" id="A0A1Y1WCW9"/>
<evidence type="ECO:0000256" key="8">
    <source>
        <dbReference type="ARBA" id="ARBA00023204"/>
    </source>
</evidence>
<evidence type="ECO:0000259" key="14">
    <source>
        <dbReference type="SMART" id="SM01287"/>
    </source>
</evidence>
<organism evidence="15 16">
    <name type="scientific">Linderina pennispora</name>
    <dbReference type="NCBI Taxonomy" id="61395"/>
    <lineage>
        <taxon>Eukaryota</taxon>
        <taxon>Fungi</taxon>
        <taxon>Fungi incertae sedis</taxon>
        <taxon>Zoopagomycota</taxon>
        <taxon>Kickxellomycotina</taxon>
        <taxon>Kickxellomycetes</taxon>
        <taxon>Kickxellales</taxon>
        <taxon>Kickxellaceae</taxon>
        <taxon>Linderina</taxon>
    </lineage>
</organism>
<evidence type="ECO:0000313" key="15">
    <source>
        <dbReference type="EMBL" id="ORX71383.1"/>
    </source>
</evidence>
<dbReference type="Gene3D" id="2.30.29.150">
    <property type="match status" value="1"/>
</dbReference>
<evidence type="ECO:0000256" key="11">
    <source>
        <dbReference type="SAM" id="MobiDB-lite"/>
    </source>
</evidence>
<dbReference type="Pfam" id="PF00557">
    <property type="entry name" value="Peptidase_M24"/>
    <property type="match status" value="1"/>
</dbReference>
<evidence type="ECO:0000256" key="2">
    <source>
        <dbReference type="ARBA" id="ARBA00022454"/>
    </source>
</evidence>
<dbReference type="InterPro" id="IPR000994">
    <property type="entry name" value="Pept_M24"/>
</dbReference>
<feature type="compositionally biased region" description="Low complexity" evidence="11">
    <location>
        <begin position="455"/>
        <end position="464"/>
    </location>
</feature>
<keyword evidence="6" id="KW-0175">Coiled coil</keyword>
<dbReference type="SMART" id="SM01286">
    <property type="entry name" value="SPT16"/>
    <property type="match status" value="1"/>
</dbReference>
<dbReference type="FunFam" id="3.40.350.10:FF:000006">
    <property type="entry name" value="FACT complex subunit SPT16"/>
    <property type="match status" value="1"/>
</dbReference>
<dbReference type="InterPro" id="IPR056595">
    <property type="entry name" value="Fact-SPT16_PH"/>
</dbReference>
<dbReference type="InterPro" id="IPR011993">
    <property type="entry name" value="PH-like_dom_sf"/>
</dbReference>
<proteinExistence type="inferred from homology"/>
<dbReference type="FunFam" id="3.90.230.10:FF:000005">
    <property type="entry name" value="FACT complex subunit spt16"/>
    <property type="match status" value="1"/>
</dbReference>
<evidence type="ECO:0000256" key="9">
    <source>
        <dbReference type="ARBA" id="ARBA00023242"/>
    </source>
</evidence>
<dbReference type="GO" id="GO:0006368">
    <property type="term" value="P:transcription elongation by RNA polymerase II"/>
    <property type="evidence" value="ECO:0007669"/>
    <property type="project" value="TreeGrafter"/>
</dbReference>
<evidence type="ECO:0000256" key="1">
    <source>
        <dbReference type="ARBA" id="ARBA00010779"/>
    </source>
</evidence>
<keyword evidence="5 10" id="KW-0805">Transcription regulation</keyword>
<feature type="compositionally biased region" description="Basic and acidic residues" evidence="11">
    <location>
        <begin position="477"/>
        <end position="494"/>
    </location>
</feature>
<feature type="compositionally biased region" description="Basic and acidic residues" evidence="11">
    <location>
        <begin position="1001"/>
        <end position="1029"/>
    </location>
</feature>
<dbReference type="EMBL" id="MCFD01000004">
    <property type="protein sequence ID" value="ORX71383.1"/>
    <property type="molecule type" value="Genomic_DNA"/>
</dbReference>
<dbReference type="GO" id="GO:0031491">
    <property type="term" value="F:nucleosome binding"/>
    <property type="evidence" value="ECO:0007669"/>
    <property type="project" value="TreeGrafter"/>
</dbReference>
<dbReference type="SMART" id="SM01287">
    <property type="entry name" value="Rtt106"/>
    <property type="match status" value="1"/>
</dbReference>
<evidence type="ECO:0000259" key="12">
    <source>
        <dbReference type="SMART" id="SM01285"/>
    </source>
</evidence>
<dbReference type="InterPro" id="IPR013953">
    <property type="entry name" value="FACT_SPT16_M"/>
</dbReference>
<feature type="domain" description="FACT complex subunit SPT16 middle" evidence="13">
    <location>
        <begin position="545"/>
        <end position="695"/>
    </location>
</feature>
<evidence type="ECO:0000256" key="7">
    <source>
        <dbReference type="ARBA" id="ARBA00023163"/>
    </source>
</evidence>
<evidence type="ECO:0000256" key="3">
    <source>
        <dbReference type="ARBA" id="ARBA00022705"/>
    </source>
</evidence>
<comment type="caution">
    <text evidence="15">The sequence shown here is derived from an EMBL/GenBank/DDBJ whole genome shotgun (WGS) entry which is preliminary data.</text>
</comment>
<dbReference type="GO" id="GO:0006260">
    <property type="term" value="P:DNA replication"/>
    <property type="evidence" value="ECO:0007669"/>
    <property type="project" value="UniProtKB-KW"/>
</dbReference>
<name>A0A1Y1WCW9_9FUNG</name>
<dbReference type="Gene3D" id="3.90.230.10">
    <property type="entry name" value="Creatinase/methionine aminopeptidase superfamily"/>
    <property type="match status" value="1"/>
</dbReference>
<dbReference type="RefSeq" id="XP_040744898.1">
    <property type="nucleotide sequence ID" value="XM_040887068.1"/>
</dbReference>
<comment type="subunit">
    <text evidence="10">Component of the FACT complex.</text>
</comment>
<comment type="similarity">
    <text evidence="1 10">Belongs to the peptidase M24 family. SPT16 subfamily.</text>
</comment>
<feature type="non-terminal residue" evidence="15">
    <location>
        <position position="1029"/>
    </location>
</feature>
<dbReference type="FunFam" id="2.30.29.210:FF:000001">
    <property type="entry name" value="FACT complex subunit spt16"/>
    <property type="match status" value="1"/>
</dbReference>